<accession>A0AAV2YAN2</accession>
<reference evidence="5" key="2">
    <citation type="journal article" date="2023" name="Microbiol Resour">
        <title>Decontamination and Annotation of the Draft Genome Sequence of the Oomycete Lagenidium giganteum ARSEF 373.</title>
        <authorList>
            <person name="Morgan W.R."/>
            <person name="Tartar A."/>
        </authorList>
    </citation>
    <scope>NUCLEOTIDE SEQUENCE</scope>
    <source>
        <strain evidence="5">ARSEF 373</strain>
    </source>
</reference>
<keyword evidence="1" id="KW-0479">Metal-binding</keyword>
<dbReference type="AlphaFoldDB" id="A0AAV2YAN2"/>
<dbReference type="Pfam" id="PF00264">
    <property type="entry name" value="Tyrosinase"/>
    <property type="match status" value="1"/>
</dbReference>
<proteinExistence type="predicted"/>
<evidence type="ECO:0000313" key="6">
    <source>
        <dbReference type="Proteomes" id="UP001146120"/>
    </source>
</evidence>
<dbReference type="PANTHER" id="PTHR11474">
    <property type="entry name" value="TYROSINASE FAMILY MEMBER"/>
    <property type="match status" value="1"/>
</dbReference>
<evidence type="ECO:0000256" key="3">
    <source>
        <dbReference type="SAM" id="SignalP"/>
    </source>
</evidence>
<comment type="caution">
    <text evidence="5">The sequence shown here is derived from an EMBL/GenBank/DDBJ whole genome shotgun (WGS) entry which is preliminary data.</text>
</comment>
<feature type="chain" id="PRO_5043797231" description="Tyrosinase copper-binding domain-containing protein" evidence="3">
    <location>
        <begin position="26"/>
        <end position="502"/>
    </location>
</feature>
<organism evidence="5 6">
    <name type="scientific">Lagenidium giganteum</name>
    <dbReference type="NCBI Taxonomy" id="4803"/>
    <lineage>
        <taxon>Eukaryota</taxon>
        <taxon>Sar</taxon>
        <taxon>Stramenopiles</taxon>
        <taxon>Oomycota</taxon>
        <taxon>Peronosporomycetes</taxon>
        <taxon>Pythiales</taxon>
        <taxon>Pythiaceae</taxon>
    </lineage>
</organism>
<dbReference type="GO" id="GO:0046872">
    <property type="term" value="F:metal ion binding"/>
    <property type="evidence" value="ECO:0007669"/>
    <property type="project" value="UniProtKB-KW"/>
</dbReference>
<sequence length="502" mass="55042">MVNLAHIVVAFTALLASGTPSLAEAGRVRKSWRNFSPQEKQTYKEAVKAAMKSGLHYAFAATHATEPNSDLAHDNCGFLLWHRKFILAYENMLRDQGPQFRSVTLPYWNYFQDHDRHIANGVQCNTILDCSEFLQDLGGLGDRTGDVTVGAIYSDGHCGDDSFAKAACASTDGKSNCGCIPRGPWDSAGQQLAVTSSAPLEAFSVDGDAHNALREAIEGNFHAQVHRELAGAMGANGSPFDPVFYGHHATVDLIHYIHNQCYLADAGPASRGKFKVFGSCSSKNGVPISGDNDIVMKAPTPEAQRYMDAVGSTYASMGDATQLGSNSYSYQLDDYMTALLKSGGIGCAPAGRRLESEAEHDHDDHGHDHTYDGPTYVMTEPVAQIRQALHNCTTELKQQHAELEMSEVYRQVATVECEITRQKLGHDFTDFSDEFLAGMNMSKDMHSYCFQLHQELATKQRQPLVSETCKKRLSELTSTDISSGLVNVYGSSYSPSKRRARR</sequence>
<dbReference type="PANTHER" id="PTHR11474:SF126">
    <property type="entry name" value="TYROSINASE-LIKE PROTEIN TYR-1-RELATED"/>
    <property type="match status" value="1"/>
</dbReference>
<dbReference type="InterPro" id="IPR008922">
    <property type="entry name" value="Di-copper_centre_dom_sf"/>
</dbReference>
<dbReference type="PROSITE" id="PS00498">
    <property type="entry name" value="TYROSINASE_2"/>
    <property type="match status" value="1"/>
</dbReference>
<protein>
    <recommendedName>
        <fullName evidence="4">Tyrosinase copper-binding domain-containing protein</fullName>
    </recommendedName>
</protein>
<evidence type="ECO:0000313" key="5">
    <source>
        <dbReference type="EMBL" id="DAZ92630.1"/>
    </source>
</evidence>
<dbReference type="Proteomes" id="UP001146120">
    <property type="component" value="Unassembled WGS sequence"/>
</dbReference>
<dbReference type="EMBL" id="DAKRPA010000413">
    <property type="protein sequence ID" value="DAZ92630.1"/>
    <property type="molecule type" value="Genomic_DNA"/>
</dbReference>
<evidence type="ECO:0000259" key="4">
    <source>
        <dbReference type="PROSITE" id="PS00498"/>
    </source>
</evidence>
<dbReference type="Gene3D" id="1.10.1280.10">
    <property type="entry name" value="Di-copper center containing domain from catechol oxidase"/>
    <property type="match status" value="1"/>
</dbReference>
<evidence type="ECO:0000256" key="2">
    <source>
        <dbReference type="ARBA" id="ARBA00023008"/>
    </source>
</evidence>
<feature type="domain" description="Tyrosinase copper-binding" evidence="4">
    <location>
        <begin position="241"/>
        <end position="252"/>
    </location>
</feature>
<reference evidence="5" key="1">
    <citation type="submission" date="2022-11" db="EMBL/GenBank/DDBJ databases">
        <authorList>
            <person name="Morgan W.R."/>
            <person name="Tartar A."/>
        </authorList>
    </citation>
    <scope>NUCLEOTIDE SEQUENCE</scope>
    <source>
        <strain evidence="5">ARSEF 373</strain>
    </source>
</reference>
<dbReference type="SUPFAM" id="SSF48056">
    <property type="entry name" value="Di-copper centre-containing domain"/>
    <property type="match status" value="1"/>
</dbReference>
<feature type="signal peptide" evidence="3">
    <location>
        <begin position="1"/>
        <end position="25"/>
    </location>
</feature>
<keyword evidence="2" id="KW-0186">Copper</keyword>
<name>A0AAV2YAN2_9STRA</name>
<dbReference type="InterPro" id="IPR002227">
    <property type="entry name" value="Tyrosinase_Cu-bd"/>
</dbReference>
<dbReference type="GO" id="GO:0016491">
    <property type="term" value="F:oxidoreductase activity"/>
    <property type="evidence" value="ECO:0007669"/>
    <property type="project" value="InterPro"/>
</dbReference>
<dbReference type="InterPro" id="IPR050316">
    <property type="entry name" value="Tyrosinase/Hemocyanin"/>
</dbReference>
<keyword evidence="6" id="KW-1185">Reference proteome</keyword>
<gene>
    <name evidence="5" type="ORF">N0F65_007690</name>
</gene>
<keyword evidence="3" id="KW-0732">Signal</keyword>
<evidence type="ECO:0000256" key="1">
    <source>
        <dbReference type="ARBA" id="ARBA00022723"/>
    </source>
</evidence>
<dbReference type="PRINTS" id="PR00092">
    <property type="entry name" value="TYROSINASE"/>
</dbReference>